<evidence type="ECO:0000313" key="1">
    <source>
        <dbReference type="EMBL" id="GAK51142.1"/>
    </source>
</evidence>
<accession>A0A081BL76</accession>
<proteinExistence type="predicted"/>
<sequence length="50" mass="6005">MQETSQVFETCEVCAELIFLTLLMFEKILFFYEIRVKHTERTRGLSNIFV</sequence>
<protein>
    <submittedName>
        <fullName evidence="1">Uncharacterized protein</fullName>
    </submittedName>
</protein>
<organism evidence="1 2">
    <name type="scientific">Candidatus Moduliflexus flocculans</name>
    <dbReference type="NCBI Taxonomy" id="1499966"/>
    <lineage>
        <taxon>Bacteria</taxon>
        <taxon>Candidatus Moduliflexota</taxon>
        <taxon>Candidatus Moduliflexia</taxon>
        <taxon>Candidatus Moduliflexales</taxon>
        <taxon>Candidatus Moduliflexaceae</taxon>
    </lineage>
</organism>
<dbReference type="AlphaFoldDB" id="A0A081BL76"/>
<dbReference type="HOGENOM" id="CLU_3114902_0_0_0"/>
<gene>
    <name evidence="1" type="ORF">U14_02384</name>
</gene>
<reference evidence="1 2" key="1">
    <citation type="journal article" date="2015" name="PeerJ">
        <title>First genomic representation of candidate bacterial phylum KSB3 points to enhanced environmental sensing as a trigger of wastewater bulking.</title>
        <authorList>
            <person name="Sekiguchi Y."/>
            <person name="Ohashi A."/>
            <person name="Parks D.H."/>
            <person name="Yamauchi T."/>
            <person name="Tyson G.W."/>
            <person name="Hugenholtz P."/>
        </authorList>
    </citation>
    <scope>NUCLEOTIDE SEQUENCE [LARGE SCALE GENOMIC DNA]</scope>
</reference>
<evidence type="ECO:0000313" key="2">
    <source>
        <dbReference type="Proteomes" id="UP000030700"/>
    </source>
</evidence>
<name>A0A081BL76_9BACT</name>
<keyword evidence="2" id="KW-1185">Reference proteome</keyword>
<dbReference type="EMBL" id="DF820457">
    <property type="protein sequence ID" value="GAK51142.1"/>
    <property type="molecule type" value="Genomic_DNA"/>
</dbReference>
<dbReference type="Proteomes" id="UP000030700">
    <property type="component" value="Unassembled WGS sequence"/>
</dbReference>